<comment type="subcellular location">
    <subcellularLocation>
        <location evidence="1">Membrane</location>
    </subcellularLocation>
</comment>
<dbReference type="PROSITE" id="PS50885">
    <property type="entry name" value="HAMP"/>
    <property type="match status" value="1"/>
</dbReference>
<dbReference type="SMART" id="SM00304">
    <property type="entry name" value="HAMP"/>
    <property type="match status" value="1"/>
</dbReference>
<feature type="transmembrane region" description="Helical" evidence="4">
    <location>
        <begin position="354"/>
        <end position="378"/>
    </location>
</feature>
<keyword evidence="2" id="KW-0807">Transducer</keyword>
<evidence type="ECO:0000256" key="1">
    <source>
        <dbReference type="ARBA" id="ARBA00004370"/>
    </source>
</evidence>
<dbReference type="AlphaFoldDB" id="A0A379YTG6"/>
<dbReference type="GO" id="GO:0007165">
    <property type="term" value="P:signal transduction"/>
    <property type="evidence" value="ECO:0007669"/>
    <property type="project" value="UniProtKB-KW"/>
</dbReference>
<keyword evidence="4" id="KW-1133">Transmembrane helix</keyword>
<evidence type="ECO:0000256" key="2">
    <source>
        <dbReference type="ARBA" id="ARBA00023224"/>
    </source>
</evidence>
<accession>A0A379YTG6</accession>
<evidence type="ECO:0000313" key="5">
    <source>
        <dbReference type="EMBL" id="SUI50017.1"/>
    </source>
</evidence>
<accession>A0A3G4UKD4</accession>
<keyword evidence="4" id="KW-0812">Transmembrane</keyword>
<dbReference type="PANTHER" id="PTHR32089:SF117">
    <property type="entry name" value="METHYL ACCEPTING SENSORY TRANSDUCER WITH CACHE_1 SMALL MOLECULE BINDING DOMAIN"/>
    <property type="match status" value="1"/>
</dbReference>
<protein>
    <submittedName>
        <fullName evidence="5">Methyl-accepting chemotaxis protein 4</fullName>
    </submittedName>
</protein>
<gene>
    <name evidence="5" type="primary">mcp4_2</name>
    <name evidence="5" type="ORF">NCTC10738_00496</name>
</gene>
<sequence>MKQLSIGTKLLWITSALFLITVAILSISLWWSLSDQNQRLSAEVQQTLELEIRDKLEASAAQYGEKVAGFIDEAYRIPWSLAGILELTSERDPMTREEVQTTVEAVLRKNSQVSSIYAQFEPDGYDGQDWQYQQQASKHSVPGAGSLEIYFTRNNDGSIEQHQVDDAEEKYVATLNEFGIREAEWYLCGKDTLKPCLMEPYLYEIAPGNNELMTSLTVPALRDGKFAGIVGVDVNLPVFQKLIDQLSQSLYQGKAKVTLLSSKGLVVAASHYSKKARPLAESVAPELAAKMVALAGGEGFMLTDNDIVVAHRIDIPLSGSRWSLLIEVPKVDAFAPVAKLSEEMTVMATELGSLLLGVGVLVSVLAVLAIALVIRSILAPLKSIQSRVENLASAEGDLTQSIQVTSHAELIALGAGVNAFILKLRELIRELKMLAGRSRDEGQTTAEIARQTLDSVNRQYSEIESVVAAVNQMSATAHEVAKASEQTASETESMAVNVRDSETSLNKAMDYVNTMSSESMQAKAAVAKVAESSNNISSILEVISAIAEQTNLLALNAAIEAARAGDQGRGFAVVADEVRALASKTQSSTLDIGRLIESLQQEVGSASNIIERGVEQAKNAVSQTEQALSALNLMVSQLDQISAQITHIATAAEEQSAVTEEVNKNITGISDSAAELARLAGEAEQSSQTLAQLVDSQNDQLDRLKT</sequence>
<dbReference type="InterPro" id="IPR003660">
    <property type="entry name" value="HAMP_dom"/>
</dbReference>
<keyword evidence="6" id="KW-1185">Reference proteome</keyword>
<dbReference type="GO" id="GO:0006935">
    <property type="term" value="P:chemotaxis"/>
    <property type="evidence" value="ECO:0007669"/>
    <property type="project" value="UniProtKB-ARBA"/>
</dbReference>
<reference evidence="5 6" key="1">
    <citation type="submission" date="2018-06" db="EMBL/GenBank/DDBJ databases">
        <authorList>
            <consortium name="Pathogen Informatics"/>
            <person name="Doyle S."/>
        </authorList>
    </citation>
    <scope>NUCLEOTIDE SEQUENCE [LARGE SCALE GENOMIC DNA]</scope>
    <source>
        <strain evidence="5 6">NCTC10738</strain>
    </source>
</reference>
<dbReference type="SUPFAM" id="SSF58104">
    <property type="entry name" value="Methyl-accepting chemotaxis protein (MCP) signaling domain"/>
    <property type="match status" value="1"/>
</dbReference>
<dbReference type="Gene3D" id="3.30.450.20">
    <property type="entry name" value="PAS domain"/>
    <property type="match status" value="1"/>
</dbReference>
<name>A0A379YTG6_9GAMM</name>
<dbReference type="RefSeq" id="WP_028780685.1">
    <property type="nucleotide sequence ID" value="NZ_AP024614.1"/>
</dbReference>
<feature type="transmembrane region" description="Helical" evidence="4">
    <location>
        <begin position="12"/>
        <end position="33"/>
    </location>
</feature>
<dbReference type="FunFam" id="1.10.287.950:FF:000001">
    <property type="entry name" value="Methyl-accepting chemotaxis sensory transducer"/>
    <property type="match status" value="1"/>
</dbReference>
<dbReference type="Gene3D" id="1.10.287.950">
    <property type="entry name" value="Methyl-accepting chemotaxis protein"/>
    <property type="match status" value="1"/>
</dbReference>
<dbReference type="Pfam" id="PF00672">
    <property type="entry name" value="HAMP"/>
    <property type="match status" value="1"/>
</dbReference>
<dbReference type="InterPro" id="IPR004089">
    <property type="entry name" value="MCPsignal_dom"/>
</dbReference>
<dbReference type="CDD" id="cd12913">
    <property type="entry name" value="PDC1_MCP_like"/>
    <property type="match status" value="1"/>
</dbReference>
<comment type="similarity">
    <text evidence="3">Belongs to the methyl-accepting chemotaxis (MCP) protein family.</text>
</comment>
<dbReference type="GO" id="GO:0016020">
    <property type="term" value="C:membrane"/>
    <property type="evidence" value="ECO:0007669"/>
    <property type="project" value="UniProtKB-SubCell"/>
</dbReference>
<dbReference type="CDD" id="cd11386">
    <property type="entry name" value="MCP_signal"/>
    <property type="match status" value="1"/>
</dbReference>
<keyword evidence="4" id="KW-0472">Membrane</keyword>
<evidence type="ECO:0000256" key="4">
    <source>
        <dbReference type="SAM" id="Phobius"/>
    </source>
</evidence>
<dbReference type="PROSITE" id="PS50111">
    <property type="entry name" value="CHEMOTAXIS_TRANSDUC_2"/>
    <property type="match status" value="1"/>
</dbReference>
<proteinExistence type="inferred from homology"/>
<dbReference type="EMBL" id="UGYO01000001">
    <property type="protein sequence ID" value="SUI50017.1"/>
    <property type="molecule type" value="Genomic_DNA"/>
</dbReference>
<organism evidence="5 6">
    <name type="scientific">Shewanella algae</name>
    <dbReference type="NCBI Taxonomy" id="38313"/>
    <lineage>
        <taxon>Bacteria</taxon>
        <taxon>Pseudomonadati</taxon>
        <taxon>Pseudomonadota</taxon>
        <taxon>Gammaproteobacteria</taxon>
        <taxon>Alteromonadales</taxon>
        <taxon>Shewanellaceae</taxon>
        <taxon>Shewanella</taxon>
    </lineage>
</organism>
<dbReference type="Pfam" id="PF00015">
    <property type="entry name" value="MCPsignal"/>
    <property type="match status" value="1"/>
</dbReference>
<dbReference type="SMART" id="SM00283">
    <property type="entry name" value="MA"/>
    <property type="match status" value="1"/>
</dbReference>
<evidence type="ECO:0000313" key="6">
    <source>
        <dbReference type="Proteomes" id="UP000254069"/>
    </source>
</evidence>
<evidence type="ECO:0000256" key="3">
    <source>
        <dbReference type="ARBA" id="ARBA00029447"/>
    </source>
</evidence>
<dbReference type="Pfam" id="PF22673">
    <property type="entry name" value="MCP-like_PDC_1"/>
    <property type="match status" value="1"/>
</dbReference>
<dbReference type="PANTHER" id="PTHR32089">
    <property type="entry name" value="METHYL-ACCEPTING CHEMOTAXIS PROTEIN MCPB"/>
    <property type="match status" value="1"/>
</dbReference>
<dbReference type="Proteomes" id="UP000254069">
    <property type="component" value="Unassembled WGS sequence"/>
</dbReference>